<gene>
    <name evidence="15" type="ORF">EB796_009824</name>
</gene>
<evidence type="ECO:0000256" key="13">
    <source>
        <dbReference type="SAM" id="MobiDB-lite"/>
    </source>
</evidence>
<dbReference type="PRINTS" id="PR00380">
    <property type="entry name" value="KINESINHEAVY"/>
</dbReference>
<dbReference type="GO" id="GO:0005874">
    <property type="term" value="C:microtubule"/>
    <property type="evidence" value="ECO:0007669"/>
    <property type="project" value="UniProtKB-KW"/>
</dbReference>
<name>A0A7J7JZW3_BUGNE</name>
<dbReference type="GO" id="GO:0007018">
    <property type="term" value="P:microtubule-based movement"/>
    <property type="evidence" value="ECO:0007669"/>
    <property type="project" value="InterPro"/>
</dbReference>
<keyword evidence="3" id="KW-0853">WD repeat</keyword>
<dbReference type="SUPFAM" id="SSF52540">
    <property type="entry name" value="P-loop containing nucleoside triphosphate hydrolases"/>
    <property type="match status" value="1"/>
</dbReference>
<evidence type="ECO:0000256" key="10">
    <source>
        <dbReference type="ARBA" id="ARBA00023212"/>
    </source>
</evidence>
<evidence type="ECO:0000256" key="1">
    <source>
        <dbReference type="ARBA" id="ARBA00004245"/>
    </source>
</evidence>
<evidence type="ECO:0000259" key="14">
    <source>
        <dbReference type="PROSITE" id="PS50067"/>
    </source>
</evidence>
<feature type="binding site" evidence="11">
    <location>
        <begin position="84"/>
        <end position="91"/>
    </location>
    <ligand>
        <name>ATP</name>
        <dbReference type="ChEBI" id="CHEBI:30616"/>
    </ligand>
</feature>
<evidence type="ECO:0000256" key="2">
    <source>
        <dbReference type="ARBA" id="ARBA00022490"/>
    </source>
</evidence>
<comment type="similarity">
    <text evidence="11">Belongs to the TRAFAC class myosin-kinesin ATPase superfamily. Kinesin family.</text>
</comment>
<feature type="coiled-coil region" evidence="12">
    <location>
        <begin position="353"/>
        <end position="380"/>
    </location>
</feature>
<evidence type="ECO:0000256" key="7">
    <source>
        <dbReference type="ARBA" id="ARBA00022840"/>
    </source>
</evidence>
<dbReference type="GO" id="GO:0007052">
    <property type="term" value="P:mitotic spindle organization"/>
    <property type="evidence" value="ECO:0007669"/>
    <property type="project" value="TreeGrafter"/>
</dbReference>
<keyword evidence="8 12" id="KW-0175">Coiled coil</keyword>
<evidence type="ECO:0000256" key="3">
    <source>
        <dbReference type="ARBA" id="ARBA00022574"/>
    </source>
</evidence>
<comment type="caution">
    <text evidence="15">The sequence shown here is derived from an EMBL/GenBank/DDBJ whole genome shotgun (WGS) entry which is preliminary data.</text>
</comment>
<feature type="coiled-coil region" evidence="12">
    <location>
        <begin position="737"/>
        <end position="778"/>
    </location>
</feature>
<dbReference type="SMART" id="SM00129">
    <property type="entry name" value="KISc"/>
    <property type="match status" value="1"/>
</dbReference>
<evidence type="ECO:0000256" key="4">
    <source>
        <dbReference type="ARBA" id="ARBA00022701"/>
    </source>
</evidence>
<sequence length="1288" mass="147199">MVDDNVKVAVRVRPLLPKEKVSGEQKCVKVLKDSKQVLVGKDRFFTFDYVISPLEKQDAVYEKCIDDLVSSCLEGFNATVFAYGQTGSGKTYTIGGTSAATHTDDEMGVIPRSLQKLFHLIEGGRKEGVEFQVSASYLELYLEDLRDLLDVSTNSKDITIREDEQGNTVVSGMRAVPCKTIDEVLYCLHHGSAARQTGSTQMNEHSSRSHSVFTVTLEQQWRANEIDDGADEAPEQYHYVCSKFHFVDLAGSERAHRTGNVGDRFKESITINTGLLALGNVISALGDPKKKSSHIPYRDSKITRLLKDSLGGNSKTLMICCISPASSDFDETLNALKYANRARNIRNKPVVNRDIQSINMEEMQNEIQALRRELEIKDSMLREDTSLSARTAMESQMAITMQDRDDRIISLQRTCDNYLHLLNVAAENMSRIESKEILKTSIKSSIQEWMNHWHKLKMSTVLPAIGEDNATISQLKQEIAKYTEMLKNDEDIFAEKSKLISELKKENSQMISKCRGMDSEFEEISRRCQQLEEVLLQQQLAIDKISAQGDGLHDSAGSGHFVTSRRAKSVPLHGDRLGEPLERPVHTSPALFTLERYLQGFRARSQLLVERLDDEDEVLHQPFPVANAEAAADLGEDNFTGLCNTNLAKEVAPSKSRKRTLSFGQVMIRQASEDDNEYGEPTEVKLSMDKHQKEIRQAKLKSQEFNSRLRDLTILIRMKEQLIRQLVKNEKDSAIIAKQHKDKIAQMEEEKVKTNRELQDLQKELQRLEAKEKMEIGSKRKLQGEYKRKIDSAKRRLTNIQTKQKETVTLATMSERNDEKISDLNLAVAKMRQQQEELQKKLKQEHDKKEKLEKEMTKERHKVRELEDKTEQQQKILKIKTEEVAAANRKLRRGNGSSSVLGDKEFDDPKLAEQKQWLDAEMDKILEQRKQMEILDKELRNRAMIICRKEEMLKEKDELELKHLRSSQQFSKTAVTDLEALHKEKKQVQDERVLLDRKLDNAGLLAPEEERRLLELSEAIEALDAAIEFKSELIAGKEAQIRRSQVLSQHEDNLTNRLKSLNISEAQKLLGKYFNKVIELREASHETRLHSQDLQLQLEEQNKRAAELEASLESQARELDTRLTEQQQQYESEISSLLQKISEKESSADTNTHQQMKIQQLEKDLYYYKKTSRDLKKKLREVMLRVSEQSGHAMSADTHVEETEIDMLDQDHHSRPSPRHSPTGTHLPPLAGAMSPAVRASYSSIDGQHVKISKKDLRPMSHEEIIRRSHLYSAHSTRTSADSLDGGM</sequence>
<dbReference type="Pfam" id="PF25764">
    <property type="entry name" value="KIF21A_4th"/>
    <property type="match status" value="1"/>
</dbReference>
<accession>A0A7J7JZW3</accession>
<keyword evidence="6 11" id="KW-0547">Nucleotide-binding</keyword>
<evidence type="ECO:0000256" key="6">
    <source>
        <dbReference type="ARBA" id="ARBA00022741"/>
    </source>
</evidence>
<dbReference type="FunFam" id="3.40.850.10:FF:000011">
    <property type="entry name" value="Kinesin family member 21A"/>
    <property type="match status" value="1"/>
</dbReference>
<dbReference type="EMBL" id="VXIV02001556">
    <property type="protein sequence ID" value="KAF6031922.1"/>
    <property type="molecule type" value="Genomic_DNA"/>
</dbReference>
<feature type="coiled-coil region" evidence="12">
    <location>
        <begin position="918"/>
        <end position="998"/>
    </location>
</feature>
<evidence type="ECO:0000256" key="9">
    <source>
        <dbReference type="ARBA" id="ARBA00023175"/>
    </source>
</evidence>
<evidence type="ECO:0000313" key="15">
    <source>
        <dbReference type="EMBL" id="KAF6031922.1"/>
    </source>
</evidence>
<feature type="region of interest" description="Disordered" evidence="13">
    <location>
        <begin position="1210"/>
        <end position="1229"/>
    </location>
</feature>
<dbReference type="CDD" id="cd01372">
    <property type="entry name" value="KISc_KIF4"/>
    <property type="match status" value="1"/>
</dbReference>
<keyword evidence="2" id="KW-0963">Cytoplasm</keyword>
<dbReference type="PANTHER" id="PTHR47969:SF25">
    <property type="entry name" value="KINESIN MOTOR DOMAIN-CONTAINING PROTEIN"/>
    <property type="match status" value="1"/>
</dbReference>
<keyword evidence="9 11" id="KW-0505">Motor protein</keyword>
<feature type="domain" description="Kinesin motor" evidence="14">
    <location>
        <begin position="5"/>
        <end position="345"/>
    </location>
</feature>
<evidence type="ECO:0000313" key="16">
    <source>
        <dbReference type="Proteomes" id="UP000593567"/>
    </source>
</evidence>
<dbReference type="InterPro" id="IPR027640">
    <property type="entry name" value="Kinesin-like_fam"/>
</dbReference>
<dbReference type="GO" id="GO:0005524">
    <property type="term" value="F:ATP binding"/>
    <property type="evidence" value="ECO:0007669"/>
    <property type="project" value="UniProtKB-UniRule"/>
</dbReference>
<protein>
    <submittedName>
        <fullName evidence="15">KIF27</fullName>
    </submittedName>
</protein>
<dbReference type="GO" id="GO:0051231">
    <property type="term" value="P:spindle elongation"/>
    <property type="evidence" value="ECO:0007669"/>
    <property type="project" value="TreeGrafter"/>
</dbReference>
<reference evidence="15" key="1">
    <citation type="submission" date="2020-06" db="EMBL/GenBank/DDBJ databases">
        <title>Draft genome of Bugula neritina, a colonial animal packing powerful symbionts and potential medicines.</title>
        <authorList>
            <person name="Rayko M."/>
        </authorList>
    </citation>
    <scope>NUCLEOTIDE SEQUENCE [LARGE SCALE GENOMIC DNA]</scope>
    <source>
        <strain evidence="15">Kwan_BN1</strain>
    </source>
</reference>
<feature type="coiled-coil region" evidence="12">
    <location>
        <begin position="1091"/>
        <end position="1147"/>
    </location>
</feature>
<dbReference type="InterPro" id="IPR036961">
    <property type="entry name" value="Kinesin_motor_dom_sf"/>
</dbReference>
<dbReference type="PANTHER" id="PTHR47969">
    <property type="entry name" value="CHROMOSOME-ASSOCIATED KINESIN KIF4A-RELATED"/>
    <property type="match status" value="1"/>
</dbReference>
<evidence type="ECO:0000256" key="11">
    <source>
        <dbReference type="PROSITE-ProRule" id="PRU00283"/>
    </source>
</evidence>
<dbReference type="InterPro" id="IPR019821">
    <property type="entry name" value="Kinesin_motor_CS"/>
</dbReference>
<dbReference type="Proteomes" id="UP000593567">
    <property type="component" value="Unassembled WGS sequence"/>
</dbReference>
<keyword evidence="4" id="KW-0493">Microtubule</keyword>
<dbReference type="PROSITE" id="PS00411">
    <property type="entry name" value="KINESIN_MOTOR_1"/>
    <property type="match status" value="1"/>
</dbReference>
<comment type="subcellular location">
    <subcellularLocation>
        <location evidence="1">Cytoplasm</location>
        <location evidence="1">Cytoskeleton</location>
    </subcellularLocation>
</comment>
<dbReference type="GO" id="GO:0008017">
    <property type="term" value="F:microtubule binding"/>
    <property type="evidence" value="ECO:0007669"/>
    <property type="project" value="InterPro"/>
</dbReference>
<dbReference type="OrthoDB" id="3176171at2759"/>
<dbReference type="GO" id="GO:0005875">
    <property type="term" value="C:microtubule associated complex"/>
    <property type="evidence" value="ECO:0007669"/>
    <property type="project" value="TreeGrafter"/>
</dbReference>
<keyword evidence="10" id="KW-0206">Cytoskeleton</keyword>
<keyword evidence="7 11" id="KW-0067">ATP-binding</keyword>
<dbReference type="GO" id="GO:0003777">
    <property type="term" value="F:microtubule motor activity"/>
    <property type="evidence" value="ECO:0007669"/>
    <property type="project" value="InterPro"/>
</dbReference>
<dbReference type="Pfam" id="PF00225">
    <property type="entry name" value="Kinesin"/>
    <property type="match status" value="1"/>
</dbReference>
<dbReference type="InterPro" id="IPR027417">
    <property type="entry name" value="P-loop_NTPase"/>
</dbReference>
<evidence type="ECO:0000256" key="8">
    <source>
        <dbReference type="ARBA" id="ARBA00023054"/>
    </source>
</evidence>
<evidence type="ECO:0000256" key="12">
    <source>
        <dbReference type="SAM" id="Coils"/>
    </source>
</evidence>
<keyword evidence="5" id="KW-0677">Repeat</keyword>
<proteinExistence type="inferred from homology"/>
<keyword evidence="16" id="KW-1185">Reference proteome</keyword>
<evidence type="ECO:0000256" key="5">
    <source>
        <dbReference type="ARBA" id="ARBA00022737"/>
    </source>
</evidence>
<dbReference type="InterPro" id="IPR001752">
    <property type="entry name" value="Kinesin_motor_dom"/>
</dbReference>
<organism evidence="15 16">
    <name type="scientific">Bugula neritina</name>
    <name type="common">Brown bryozoan</name>
    <name type="synonym">Sertularia neritina</name>
    <dbReference type="NCBI Taxonomy" id="10212"/>
    <lineage>
        <taxon>Eukaryota</taxon>
        <taxon>Metazoa</taxon>
        <taxon>Spiralia</taxon>
        <taxon>Lophotrochozoa</taxon>
        <taxon>Bryozoa</taxon>
        <taxon>Gymnolaemata</taxon>
        <taxon>Cheilostomatida</taxon>
        <taxon>Flustrina</taxon>
        <taxon>Buguloidea</taxon>
        <taxon>Bugulidae</taxon>
        <taxon>Bugula</taxon>
    </lineage>
</organism>
<feature type="region of interest" description="Disordered" evidence="13">
    <location>
        <begin position="840"/>
        <end position="869"/>
    </location>
</feature>
<dbReference type="PROSITE" id="PS50067">
    <property type="entry name" value="KINESIN_MOTOR_2"/>
    <property type="match status" value="1"/>
</dbReference>
<dbReference type="Gene3D" id="3.40.850.10">
    <property type="entry name" value="Kinesin motor domain"/>
    <property type="match status" value="1"/>
</dbReference>